<feature type="transmembrane region" description="Helical" evidence="6">
    <location>
        <begin position="275"/>
        <end position="300"/>
    </location>
</feature>
<keyword evidence="4 6" id="KW-1133">Transmembrane helix</keyword>
<keyword evidence="8" id="KW-1185">Reference proteome</keyword>
<accession>A0A4Q2SBM8</accession>
<dbReference type="GO" id="GO:0005886">
    <property type="term" value="C:plasma membrane"/>
    <property type="evidence" value="ECO:0007669"/>
    <property type="project" value="UniProtKB-SubCell"/>
</dbReference>
<feature type="transmembrane region" description="Helical" evidence="6">
    <location>
        <begin position="331"/>
        <end position="364"/>
    </location>
</feature>
<dbReference type="Pfam" id="PF13520">
    <property type="entry name" value="AA_permease_2"/>
    <property type="match status" value="1"/>
</dbReference>
<keyword evidence="2" id="KW-1003">Cell membrane</keyword>
<evidence type="ECO:0000256" key="2">
    <source>
        <dbReference type="ARBA" id="ARBA00022475"/>
    </source>
</evidence>
<dbReference type="EMBL" id="SDWU01000020">
    <property type="protein sequence ID" value="RYB99117.1"/>
    <property type="molecule type" value="Genomic_DNA"/>
</dbReference>
<reference evidence="7 8" key="1">
    <citation type="submission" date="2019-01" db="EMBL/GenBank/DDBJ databases">
        <title>Novel species of Nocardioides.</title>
        <authorList>
            <person name="Liu Q."/>
            <person name="Xin Y.-H."/>
        </authorList>
    </citation>
    <scope>NUCLEOTIDE SEQUENCE [LARGE SCALE GENOMIC DNA]</scope>
    <source>
        <strain evidence="7 8">CGMCC 4.6875</strain>
    </source>
</reference>
<dbReference type="GO" id="GO:0022857">
    <property type="term" value="F:transmembrane transporter activity"/>
    <property type="evidence" value="ECO:0007669"/>
    <property type="project" value="InterPro"/>
</dbReference>
<evidence type="ECO:0000313" key="7">
    <source>
        <dbReference type="EMBL" id="RYB99117.1"/>
    </source>
</evidence>
<feature type="transmembrane region" description="Helical" evidence="6">
    <location>
        <begin position="384"/>
        <end position="414"/>
    </location>
</feature>
<dbReference type="RefSeq" id="WP_129456319.1">
    <property type="nucleotide sequence ID" value="NZ_JACXYX010000001.1"/>
</dbReference>
<evidence type="ECO:0000256" key="5">
    <source>
        <dbReference type="ARBA" id="ARBA00023136"/>
    </source>
</evidence>
<dbReference type="AlphaFoldDB" id="A0A4Q2SBM8"/>
<feature type="transmembrane region" description="Helical" evidence="6">
    <location>
        <begin position="20"/>
        <end position="39"/>
    </location>
</feature>
<feature type="transmembrane region" description="Helical" evidence="6">
    <location>
        <begin position="161"/>
        <end position="180"/>
    </location>
</feature>
<protein>
    <submittedName>
        <fullName evidence="7">APC family permease</fullName>
    </submittedName>
</protein>
<comment type="caution">
    <text evidence="7">The sequence shown here is derived from an EMBL/GenBank/DDBJ whole genome shotgun (WGS) entry which is preliminary data.</text>
</comment>
<feature type="transmembrane region" description="Helical" evidence="6">
    <location>
        <begin position="45"/>
        <end position="68"/>
    </location>
</feature>
<dbReference type="PANTHER" id="PTHR42770">
    <property type="entry name" value="AMINO ACID TRANSPORTER-RELATED"/>
    <property type="match status" value="1"/>
</dbReference>
<dbReference type="InterPro" id="IPR050367">
    <property type="entry name" value="APC_superfamily"/>
</dbReference>
<evidence type="ECO:0000313" key="8">
    <source>
        <dbReference type="Proteomes" id="UP000293291"/>
    </source>
</evidence>
<name>A0A4Q2SBM8_9ACTN</name>
<evidence type="ECO:0000256" key="4">
    <source>
        <dbReference type="ARBA" id="ARBA00022989"/>
    </source>
</evidence>
<proteinExistence type="predicted"/>
<feature type="transmembrane region" description="Helical" evidence="6">
    <location>
        <begin position="129"/>
        <end position="149"/>
    </location>
</feature>
<dbReference type="PANTHER" id="PTHR42770:SF7">
    <property type="entry name" value="MEMBRANE PROTEIN"/>
    <property type="match status" value="1"/>
</dbReference>
<dbReference type="Proteomes" id="UP000293291">
    <property type="component" value="Unassembled WGS sequence"/>
</dbReference>
<evidence type="ECO:0000256" key="6">
    <source>
        <dbReference type="SAM" id="Phobius"/>
    </source>
</evidence>
<organism evidence="7 8">
    <name type="scientific">Nocardioides ganghwensis</name>
    <dbReference type="NCBI Taxonomy" id="252230"/>
    <lineage>
        <taxon>Bacteria</taxon>
        <taxon>Bacillati</taxon>
        <taxon>Actinomycetota</taxon>
        <taxon>Actinomycetes</taxon>
        <taxon>Propionibacteriales</taxon>
        <taxon>Nocardioidaceae</taxon>
        <taxon>Nocardioides</taxon>
    </lineage>
</organism>
<sequence length="424" mass="42521">MSTPGGPALARRLGTVDATVVGLSAMLGAGVFVAFAPAAEAAGSGLLVALGIAAVIAFCNAVASAQLASSYPASGGTYLFGREVLGPWWGFLAGWGFVVGKTASCTAMAMTFAAYALPDTTSGAGDDGAGWWQRGLAALVVVAFTVLNLRGITRTATAARVLLVTTLAVLLGFLLIAATGEAGPTVPLEATGGAWGVLQAAGLLFFAFAGYARIATLAEEVRRPEQLGRAILVALGTAVVLYLLVGLALVEVLGADLPGNPVPVAAATEAVGAAWAVPVVRIGAAAAALGALLALLAGVGRTTLAMARERDLPAPLASVDARHQVPDTAQVVIGAAVVALVLLADVRGAIGFSSFGVLVYYAVANLSALRQPAEQRRWPRGLQVLGLAGCLVMTAALPIGSVLAGLAVFAVGILGRAVALRRRT</sequence>
<dbReference type="OrthoDB" id="259687at2"/>
<keyword evidence="5 6" id="KW-0472">Membrane</keyword>
<keyword evidence="3 6" id="KW-0812">Transmembrane</keyword>
<dbReference type="PIRSF" id="PIRSF006060">
    <property type="entry name" value="AA_transporter"/>
    <property type="match status" value="1"/>
</dbReference>
<evidence type="ECO:0000256" key="1">
    <source>
        <dbReference type="ARBA" id="ARBA00004651"/>
    </source>
</evidence>
<comment type="subcellular location">
    <subcellularLocation>
        <location evidence="1">Cell membrane</location>
        <topology evidence="1">Multi-pass membrane protein</topology>
    </subcellularLocation>
</comment>
<dbReference type="InterPro" id="IPR002293">
    <property type="entry name" value="AA/rel_permease1"/>
</dbReference>
<gene>
    <name evidence="7" type="ORF">EUA07_16735</name>
</gene>
<feature type="transmembrane region" description="Helical" evidence="6">
    <location>
        <begin position="192"/>
        <end position="211"/>
    </location>
</feature>
<feature type="transmembrane region" description="Helical" evidence="6">
    <location>
        <begin position="89"/>
        <end position="117"/>
    </location>
</feature>
<dbReference type="Gene3D" id="1.20.1740.10">
    <property type="entry name" value="Amino acid/polyamine transporter I"/>
    <property type="match status" value="1"/>
</dbReference>
<feature type="transmembrane region" description="Helical" evidence="6">
    <location>
        <begin position="231"/>
        <end position="255"/>
    </location>
</feature>
<evidence type="ECO:0000256" key="3">
    <source>
        <dbReference type="ARBA" id="ARBA00022692"/>
    </source>
</evidence>